<dbReference type="InterPro" id="IPR051450">
    <property type="entry name" value="Gfo/Idh/MocA_Oxidoreductases"/>
</dbReference>
<feature type="domain" description="Gfo/Idh/MocA-like oxidoreductase C-terminal" evidence="1">
    <location>
        <begin position="2"/>
        <end position="171"/>
    </location>
</feature>
<dbReference type="Gene3D" id="3.30.360.10">
    <property type="entry name" value="Dihydrodipicolinate Reductase, domain 2"/>
    <property type="match status" value="1"/>
</dbReference>
<dbReference type="PANTHER" id="PTHR43377">
    <property type="entry name" value="BILIVERDIN REDUCTASE A"/>
    <property type="match status" value="1"/>
</dbReference>
<accession>A0ABT5H2D6</accession>
<evidence type="ECO:0000313" key="3">
    <source>
        <dbReference type="Proteomes" id="UP001150001"/>
    </source>
</evidence>
<dbReference type="EMBL" id="JAPFIT010000033">
    <property type="protein sequence ID" value="MDC5743546.1"/>
    <property type="molecule type" value="Genomic_DNA"/>
</dbReference>
<dbReference type="Proteomes" id="UP001150001">
    <property type="component" value="Unassembled WGS sequence"/>
</dbReference>
<protein>
    <submittedName>
        <fullName evidence="2">Gfo/Idh/MocA family oxidoreductase</fullName>
    </submittedName>
</protein>
<dbReference type="SUPFAM" id="SSF55347">
    <property type="entry name" value="Glyceraldehyde-3-phosphate dehydrogenase-like, C-terminal domain"/>
    <property type="match status" value="1"/>
</dbReference>
<name>A0ABT5H2D6_9VIBR</name>
<proteinExistence type="predicted"/>
<gene>
    <name evidence="2" type="ORF">OPW20_26135</name>
</gene>
<dbReference type="InterPro" id="IPR004104">
    <property type="entry name" value="Gfo/Idh/MocA-like_OxRdtase_C"/>
</dbReference>
<evidence type="ECO:0000313" key="2">
    <source>
        <dbReference type="EMBL" id="MDC5743546.1"/>
    </source>
</evidence>
<dbReference type="Pfam" id="PF02894">
    <property type="entry name" value="GFO_IDH_MocA_C"/>
    <property type="match status" value="1"/>
</dbReference>
<keyword evidence="3" id="KW-1185">Reference proteome</keyword>
<reference evidence="2" key="1">
    <citation type="submission" date="2022-11" db="EMBL/GenBank/DDBJ databases">
        <title>Role of the vibriolysin VemA secreted by the emergent pathogen Vibrio europaeus in the colonization of Manila clam mucus.</title>
        <authorList>
            <person name="Martinez C."/>
            <person name="Rodriguez S."/>
            <person name="Vences A."/>
            <person name="Barja J.L."/>
            <person name="Toranzo A.E."/>
            <person name="Dubert J."/>
        </authorList>
    </citation>
    <scope>NUCLEOTIDE SEQUENCE</scope>
    <source>
        <strain evidence="2">3454</strain>
    </source>
</reference>
<comment type="caution">
    <text evidence="2">The sequence shown here is derived from an EMBL/GenBank/DDBJ whole genome shotgun (WGS) entry which is preliminary data.</text>
</comment>
<organism evidence="2 3">
    <name type="scientific">Vibrio europaeus</name>
    <dbReference type="NCBI Taxonomy" id="300876"/>
    <lineage>
        <taxon>Bacteria</taxon>
        <taxon>Pseudomonadati</taxon>
        <taxon>Pseudomonadota</taxon>
        <taxon>Gammaproteobacteria</taxon>
        <taxon>Vibrionales</taxon>
        <taxon>Vibrionaceae</taxon>
        <taxon>Vibrio</taxon>
        <taxon>Vibrio oreintalis group</taxon>
    </lineage>
</organism>
<sequence>MDPYNGGGPLFINGIHEIDTLRYIFGEISDVHSFVRSNFRHNKVEDSAVAVLKFKNGVIGNLLISDITPSPFSYEKTIDENKAFPISDVSYLQLFGTRKTLSFPEYTLYSTSEHESWFDEVRQTKLEKPRNSDPLYEEMKHFVDVVRTGSEPKVTLEDAISNLQVIEMIKRGA</sequence>
<dbReference type="RefSeq" id="WP_084657045.1">
    <property type="nucleotide sequence ID" value="NZ_JAPFIM010000025.1"/>
</dbReference>
<evidence type="ECO:0000259" key="1">
    <source>
        <dbReference type="Pfam" id="PF02894"/>
    </source>
</evidence>
<dbReference type="GeneID" id="78078873"/>
<dbReference type="PANTHER" id="PTHR43377:SF1">
    <property type="entry name" value="BILIVERDIN REDUCTASE A"/>
    <property type="match status" value="1"/>
</dbReference>